<dbReference type="Proteomes" id="UP001500752">
    <property type="component" value="Unassembled WGS sequence"/>
</dbReference>
<name>A0ABP7CL19_9MICC</name>
<dbReference type="EMBL" id="BAABEO010000020">
    <property type="protein sequence ID" value="GAA3691570.1"/>
    <property type="molecule type" value="Genomic_DNA"/>
</dbReference>
<accession>A0ABP7CL19</accession>
<comment type="caution">
    <text evidence="1">The sequence shown here is derived from an EMBL/GenBank/DDBJ whole genome shotgun (WGS) entry which is preliminary data.</text>
</comment>
<reference evidence="2" key="1">
    <citation type="journal article" date="2019" name="Int. J. Syst. Evol. Microbiol.">
        <title>The Global Catalogue of Microorganisms (GCM) 10K type strain sequencing project: providing services to taxonomists for standard genome sequencing and annotation.</title>
        <authorList>
            <consortium name="The Broad Institute Genomics Platform"/>
            <consortium name="The Broad Institute Genome Sequencing Center for Infectious Disease"/>
            <person name="Wu L."/>
            <person name="Ma J."/>
        </authorList>
    </citation>
    <scope>NUCLEOTIDE SEQUENCE [LARGE SCALE GENOMIC DNA]</scope>
    <source>
        <strain evidence="2">JCM 30742</strain>
    </source>
</reference>
<dbReference type="SUPFAM" id="SSF109604">
    <property type="entry name" value="HD-domain/PDEase-like"/>
    <property type="match status" value="1"/>
</dbReference>
<dbReference type="Gene3D" id="1.10.3210.10">
    <property type="entry name" value="Hypothetical protein af1432"/>
    <property type="match status" value="1"/>
</dbReference>
<evidence type="ECO:0000313" key="2">
    <source>
        <dbReference type="Proteomes" id="UP001500752"/>
    </source>
</evidence>
<keyword evidence="2" id="KW-1185">Reference proteome</keyword>
<proteinExistence type="predicted"/>
<organism evidence="1 2">
    <name type="scientific">Arthrobacter ginkgonis</name>
    <dbReference type="NCBI Taxonomy" id="1630594"/>
    <lineage>
        <taxon>Bacteria</taxon>
        <taxon>Bacillati</taxon>
        <taxon>Actinomycetota</taxon>
        <taxon>Actinomycetes</taxon>
        <taxon>Micrococcales</taxon>
        <taxon>Micrococcaceae</taxon>
        <taxon>Arthrobacter</taxon>
    </lineage>
</organism>
<gene>
    <name evidence="1" type="ORF">GCM10023081_31300</name>
</gene>
<sequence>MARAAWTLELPMDSLATKNALLNDSPWGGTPLVAAARAIATIAHRGQTDKLGVDYILHPARVAARLADPVEVAAAWLHDVVEDCGVIPDDLLKAGIAPEVVDAVVLLTRPPRGQEGSDPDAYYRALRENPVALAVKRADIADNTDPSRTALLPAKERERLRARYDHALQVLAGRESGRESGRE</sequence>
<protein>
    <submittedName>
        <fullName evidence="1">HD domain-containing protein</fullName>
    </submittedName>
</protein>
<evidence type="ECO:0000313" key="1">
    <source>
        <dbReference type="EMBL" id="GAA3691570.1"/>
    </source>
</evidence>